<reference evidence="10" key="1">
    <citation type="journal article" date="2015" name="Genome Announc.">
        <title>Draft genome sequence of Talaromyces cellulolyticus strain Y-94, a source of lignocellulosic biomass-degrading enzymes.</title>
        <authorList>
            <person name="Fujii T."/>
            <person name="Koike H."/>
            <person name="Sawayama S."/>
            <person name="Yano S."/>
            <person name="Inoue H."/>
        </authorList>
    </citation>
    <scope>NUCLEOTIDE SEQUENCE [LARGE SCALE GENOMIC DNA]</scope>
    <source>
        <strain evidence="10">Y-94</strain>
    </source>
</reference>
<dbReference type="InterPro" id="IPR003663">
    <property type="entry name" value="Sugar/inositol_transpt"/>
</dbReference>
<keyword evidence="10" id="KW-1185">Reference proteome</keyword>
<feature type="transmembrane region" description="Helical" evidence="7">
    <location>
        <begin position="420"/>
        <end position="444"/>
    </location>
</feature>
<evidence type="ECO:0000313" key="9">
    <source>
        <dbReference type="EMBL" id="GAM38811.1"/>
    </source>
</evidence>
<name>A0A6V8HBV0_TALPI</name>
<evidence type="ECO:0000256" key="5">
    <source>
        <dbReference type="ARBA" id="ARBA00022989"/>
    </source>
</evidence>
<feature type="transmembrane region" description="Helical" evidence="7">
    <location>
        <begin position="56"/>
        <end position="81"/>
    </location>
</feature>
<accession>A0A6V8HBV0</accession>
<evidence type="ECO:0000256" key="7">
    <source>
        <dbReference type="SAM" id="Phobius"/>
    </source>
</evidence>
<dbReference type="PANTHER" id="PTHR48022">
    <property type="entry name" value="PLASTIDIC GLUCOSE TRANSPORTER 4"/>
    <property type="match status" value="1"/>
</dbReference>
<dbReference type="InterPro" id="IPR005828">
    <property type="entry name" value="MFS_sugar_transport-like"/>
</dbReference>
<evidence type="ECO:0000256" key="4">
    <source>
        <dbReference type="ARBA" id="ARBA00022692"/>
    </source>
</evidence>
<feature type="transmembrane region" description="Helical" evidence="7">
    <location>
        <begin position="381"/>
        <end position="400"/>
    </location>
</feature>
<dbReference type="SUPFAM" id="SSF103473">
    <property type="entry name" value="MFS general substrate transporter"/>
    <property type="match status" value="1"/>
</dbReference>
<keyword evidence="5 7" id="KW-1133">Transmembrane helix</keyword>
<dbReference type="EMBL" id="DF933829">
    <property type="protein sequence ID" value="GAM38811.1"/>
    <property type="molecule type" value="Genomic_DNA"/>
</dbReference>
<keyword evidence="3" id="KW-0813">Transport</keyword>
<gene>
    <name evidence="9" type="ORF">TCE0_033f09853</name>
</gene>
<dbReference type="Gene3D" id="1.20.1250.20">
    <property type="entry name" value="MFS general substrate transporter like domains"/>
    <property type="match status" value="1"/>
</dbReference>
<evidence type="ECO:0000256" key="1">
    <source>
        <dbReference type="ARBA" id="ARBA00004141"/>
    </source>
</evidence>
<feature type="transmembrane region" description="Helical" evidence="7">
    <location>
        <begin position="134"/>
        <end position="152"/>
    </location>
</feature>
<dbReference type="GO" id="GO:0005351">
    <property type="term" value="F:carbohydrate:proton symporter activity"/>
    <property type="evidence" value="ECO:0007669"/>
    <property type="project" value="TreeGrafter"/>
</dbReference>
<feature type="transmembrane region" description="Helical" evidence="7">
    <location>
        <begin position="350"/>
        <end position="369"/>
    </location>
</feature>
<dbReference type="GO" id="GO:0016020">
    <property type="term" value="C:membrane"/>
    <property type="evidence" value="ECO:0007669"/>
    <property type="project" value="UniProtKB-SubCell"/>
</dbReference>
<evidence type="ECO:0000256" key="3">
    <source>
        <dbReference type="ARBA" id="ARBA00022448"/>
    </source>
</evidence>
<feature type="transmembrane region" description="Helical" evidence="7">
    <location>
        <begin position="222"/>
        <end position="245"/>
    </location>
</feature>
<dbReference type="PRINTS" id="PR00171">
    <property type="entry name" value="SUGRTRNSPORT"/>
</dbReference>
<feature type="transmembrane region" description="Helical" evidence="7">
    <location>
        <begin position="101"/>
        <end position="122"/>
    </location>
</feature>
<dbReference type="InterPro" id="IPR050360">
    <property type="entry name" value="MFS_Sugar_Transporters"/>
</dbReference>
<comment type="caution">
    <text evidence="9">The sequence shown here is derived from an EMBL/GenBank/DDBJ whole genome shotgun (WGS) entry which is preliminary data.</text>
</comment>
<dbReference type="PANTHER" id="PTHR48022:SF78">
    <property type="entry name" value="MONOSACCHARIDE TRANSPORTER, PUTATIVE (AFU_ORTHOLOGUE AFUA_2G02110)-RELATED"/>
    <property type="match status" value="1"/>
</dbReference>
<protein>
    <submittedName>
        <fullName evidence="9">MFS monosaccharide transporter</fullName>
    </submittedName>
</protein>
<dbReference type="InterPro" id="IPR005829">
    <property type="entry name" value="Sugar_transporter_CS"/>
</dbReference>
<dbReference type="AlphaFoldDB" id="A0A6V8HBV0"/>
<dbReference type="InterPro" id="IPR036259">
    <property type="entry name" value="MFS_trans_sf"/>
</dbReference>
<evidence type="ECO:0000256" key="2">
    <source>
        <dbReference type="ARBA" id="ARBA00010992"/>
    </source>
</evidence>
<evidence type="ECO:0000313" key="10">
    <source>
        <dbReference type="Proteomes" id="UP000053095"/>
    </source>
</evidence>
<keyword evidence="6 7" id="KW-0472">Membrane</keyword>
<dbReference type="Proteomes" id="UP000053095">
    <property type="component" value="Unassembled WGS sequence"/>
</dbReference>
<dbReference type="InterPro" id="IPR020846">
    <property type="entry name" value="MFS_dom"/>
</dbReference>
<sequence length="552" mass="60862">MEEDKVCTNSEIEDRAVEHSDPDPIEQYFHSEPAWARSIPGGYTPSRCLKLSGKPMLLAILAFAGTCILFFGYDSAVMAQVNINPDYLQRMNINHGTNGDAARVGGLVSLWFAGFFIGAILSGSYADSLGRLRAIQMGCIWGILGGALLAGAQNFTWMAIARIISGVGCGHLNTITPIWTSELADYNLRGAFVAVQYALCIFGAQIVYWMQYGCLKTRSLNFSWRFPLGFQILFLLVILLVAPFFPETPRHLAQTGRLEDARQVLTRCRLLATEESVDQELEEIKAAIRLEATQASHGFISMMWKKDVLHTRRRVALAMGIHFMRELTGPDVIAVFGPQVFALSGYSGDWPSILAGLNFIGYMCSTFIASYTVERFGRRKLLLTGLFTMGSLLMICGGLAHKVYDLAEVDPVASKRYGSGVVACVFLYTMAFGGTWIVAAFVYPTEIFPLATRAKGSALSMVSFAVAGGVCNEIIPYIISAAGFWVFIMFSLLNFVQILPVWAFYIETANRHLEDLDILLASKSSFAIRAEREYNEKKRALGLRESDAVIGG</sequence>
<dbReference type="PROSITE" id="PS00216">
    <property type="entry name" value="SUGAR_TRANSPORT_1"/>
    <property type="match status" value="1"/>
</dbReference>
<keyword evidence="4 7" id="KW-0812">Transmembrane</keyword>
<comment type="similarity">
    <text evidence="2">Belongs to the major facilitator superfamily. Sugar transporter (TC 2.A.1.1) family.</text>
</comment>
<feature type="transmembrane region" description="Helical" evidence="7">
    <location>
        <begin position="191"/>
        <end position="210"/>
    </location>
</feature>
<feature type="domain" description="Major facilitator superfamily (MFS) profile" evidence="8">
    <location>
        <begin position="60"/>
        <end position="509"/>
    </location>
</feature>
<evidence type="ECO:0000259" key="8">
    <source>
        <dbReference type="PROSITE" id="PS50850"/>
    </source>
</evidence>
<comment type="subcellular location">
    <subcellularLocation>
        <location evidence="1">Membrane</location>
        <topology evidence="1">Multi-pass membrane protein</topology>
    </subcellularLocation>
</comment>
<dbReference type="Pfam" id="PF00083">
    <property type="entry name" value="Sugar_tr"/>
    <property type="match status" value="1"/>
</dbReference>
<feature type="transmembrane region" description="Helical" evidence="7">
    <location>
        <begin position="456"/>
        <end position="479"/>
    </location>
</feature>
<evidence type="ECO:0000256" key="6">
    <source>
        <dbReference type="ARBA" id="ARBA00023136"/>
    </source>
</evidence>
<feature type="transmembrane region" description="Helical" evidence="7">
    <location>
        <begin position="485"/>
        <end position="506"/>
    </location>
</feature>
<proteinExistence type="inferred from homology"/>
<dbReference type="PROSITE" id="PS50850">
    <property type="entry name" value="MFS"/>
    <property type="match status" value="1"/>
</dbReference>
<organism evidence="9 10">
    <name type="scientific">Talaromyces pinophilus</name>
    <name type="common">Penicillium pinophilum</name>
    <dbReference type="NCBI Taxonomy" id="128442"/>
    <lineage>
        <taxon>Eukaryota</taxon>
        <taxon>Fungi</taxon>
        <taxon>Dikarya</taxon>
        <taxon>Ascomycota</taxon>
        <taxon>Pezizomycotina</taxon>
        <taxon>Eurotiomycetes</taxon>
        <taxon>Eurotiomycetidae</taxon>
        <taxon>Eurotiales</taxon>
        <taxon>Trichocomaceae</taxon>
        <taxon>Talaromyces</taxon>
        <taxon>Talaromyces sect. Talaromyces</taxon>
    </lineage>
</organism>